<proteinExistence type="predicted"/>
<dbReference type="EMBL" id="CAUYUJ010017281">
    <property type="protein sequence ID" value="CAK0873413.1"/>
    <property type="molecule type" value="Genomic_DNA"/>
</dbReference>
<protein>
    <submittedName>
        <fullName evidence="2">Uncharacterized protein</fullName>
    </submittedName>
</protein>
<evidence type="ECO:0000313" key="2">
    <source>
        <dbReference type="EMBL" id="CAK0873413.1"/>
    </source>
</evidence>
<organism evidence="2 3">
    <name type="scientific">Prorocentrum cordatum</name>
    <dbReference type="NCBI Taxonomy" id="2364126"/>
    <lineage>
        <taxon>Eukaryota</taxon>
        <taxon>Sar</taxon>
        <taxon>Alveolata</taxon>
        <taxon>Dinophyceae</taxon>
        <taxon>Prorocentrales</taxon>
        <taxon>Prorocentraceae</taxon>
        <taxon>Prorocentrum</taxon>
    </lineage>
</organism>
<dbReference type="Proteomes" id="UP001189429">
    <property type="component" value="Unassembled WGS sequence"/>
</dbReference>
<evidence type="ECO:0000256" key="1">
    <source>
        <dbReference type="SAM" id="MobiDB-lite"/>
    </source>
</evidence>
<comment type="caution">
    <text evidence="2">The sequence shown here is derived from an EMBL/GenBank/DDBJ whole genome shotgun (WGS) entry which is preliminary data.</text>
</comment>
<feature type="region of interest" description="Disordered" evidence="1">
    <location>
        <begin position="100"/>
        <end position="120"/>
    </location>
</feature>
<accession>A0ABN9VNG8</accession>
<reference evidence="2" key="1">
    <citation type="submission" date="2023-10" db="EMBL/GenBank/DDBJ databases">
        <authorList>
            <person name="Chen Y."/>
            <person name="Shah S."/>
            <person name="Dougan E. K."/>
            <person name="Thang M."/>
            <person name="Chan C."/>
        </authorList>
    </citation>
    <scope>NUCLEOTIDE SEQUENCE [LARGE SCALE GENOMIC DNA]</scope>
</reference>
<gene>
    <name evidence="2" type="ORF">PCOR1329_LOCUS58629</name>
</gene>
<sequence>MARSLGASALPVFRLRDLPMAPERGAQRDVCWRQYTETVQLHFRFAPPWRVVGGRARGRVRGEAVFAFGSCRTSQAYPLHFQRSRIAFRRQPLEKVVSATLRRSPTERRRSAGANWTEAG</sequence>
<name>A0ABN9VNG8_9DINO</name>
<feature type="non-terminal residue" evidence="2">
    <location>
        <position position="120"/>
    </location>
</feature>
<keyword evidence="3" id="KW-1185">Reference proteome</keyword>
<evidence type="ECO:0000313" key="3">
    <source>
        <dbReference type="Proteomes" id="UP001189429"/>
    </source>
</evidence>